<evidence type="ECO:0000313" key="3">
    <source>
        <dbReference type="Proteomes" id="UP000612899"/>
    </source>
</evidence>
<feature type="transmembrane region" description="Helical" evidence="1">
    <location>
        <begin position="71"/>
        <end position="95"/>
    </location>
</feature>
<organism evidence="2 3">
    <name type="scientific">Rhizocola hellebori</name>
    <dbReference type="NCBI Taxonomy" id="1392758"/>
    <lineage>
        <taxon>Bacteria</taxon>
        <taxon>Bacillati</taxon>
        <taxon>Actinomycetota</taxon>
        <taxon>Actinomycetes</taxon>
        <taxon>Micromonosporales</taxon>
        <taxon>Micromonosporaceae</taxon>
        <taxon>Rhizocola</taxon>
    </lineage>
</organism>
<dbReference type="RefSeq" id="WP_203911605.1">
    <property type="nucleotide sequence ID" value="NZ_BONY01000041.1"/>
</dbReference>
<protein>
    <submittedName>
        <fullName evidence="2">Uncharacterized protein</fullName>
    </submittedName>
</protein>
<dbReference type="Proteomes" id="UP000612899">
    <property type="component" value="Unassembled WGS sequence"/>
</dbReference>
<accession>A0A8J3VJ87</accession>
<feature type="transmembrane region" description="Helical" evidence="1">
    <location>
        <begin position="156"/>
        <end position="178"/>
    </location>
</feature>
<gene>
    <name evidence="2" type="ORF">Rhe02_58930</name>
</gene>
<comment type="caution">
    <text evidence="2">The sequence shown here is derived from an EMBL/GenBank/DDBJ whole genome shotgun (WGS) entry which is preliminary data.</text>
</comment>
<keyword evidence="3" id="KW-1185">Reference proteome</keyword>
<evidence type="ECO:0000256" key="1">
    <source>
        <dbReference type="SAM" id="Phobius"/>
    </source>
</evidence>
<feature type="transmembrane region" description="Helical" evidence="1">
    <location>
        <begin position="102"/>
        <end position="119"/>
    </location>
</feature>
<proteinExistence type="predicted"/>
<feature type="transmembrane region" description="Helical" evidence="1">
    <location>
        <begin position="125"/>
        <end position="144"/>
    </location>
</feature>
<sequence>MIAAISRVLVNSAARRFPPDSQVRQEWLAELDFLATQGRSLHALRFAAGLTFVRPAHAPVIGLTKRTVGTALAIVAGPIVLVLTAVVVGIALGYGRPPMQRWLLLAAMLTIAGAVGWWWGRRSVIAGPVLLAFLLPFSISATQLTSMGTAVGRDEFAVGTAVWISALPVVLLVVGRMAQGRREWVAVLAGFVAWLAVLDIAIIVDFMAGHDTALAEHAPFWFIHALTGQSFGVLSLSEQLLIQETYYPHPLVIFALYAMCYTARACRVGRSASGAAAMMLSQT</sequence>
<keyword evidence="1" id="KW-0472">Membrane</keyword>
<evidence type="ECO:0000313" key="2">
    <source>
        <dbReference type="EMBL" id="GIH07826.1"/>
    </source>
</evidence>
<keyword evidence="1" id="KW-1133">Transmembrane helix</keyword>
<name>A0A8J3VJ87_9ACTN</name>
<keyword evidence="1" id="KW-0812">Transmembrane</keyword>
<reference evidence="2" key="1">
    <citation type="submission" date="2021-01" db="EMBL/GenBank/DDBJ databases">
        <title>Whole genome shotgun sequence of Rhizocola hellebori NBRC 109834.</title>
        <authorList>
            <person name="Komaki H."/>
            <person name="Tamura T."/>
        </authorList>
    </citation>
    <scope>NUCLEOTIDE SEQUENCE</scope>
    <source>
        <strain evidence="2">NBRC 109834</strain>
    </source>
</reference>
<dbReference type="EMBL" id="BONY01000041">
    <property type="protein sequence ID" value="GIH07826.1"/>
    <property type="molecule type" value="Genomic_DNA"/>
</dbReference>
<feature type="transmembrane region" description="Helical" evidence="1">
    <location>
        <begin position="246"/>
        <end position="263"/>
    </location>
</feature>
<feature type="transmembrane region" description="Helical" evidence="1">
    <location>
        <begin position="184"/>
        <end position="208"/>
    </location>
</feature>
<dbReference type="AlphaFoldDB" id="A0A8J3VJ87"/>